<evidence type="ECO:0000256" key="1">
    <source>
        <dbReference type="SAM" id="Phobius"/>
    </source>
</evidence>
<reference evidence="2" key="2">
    <citation type="submission" date="2020-09" db="EMBL/GenBank/DDBJ databases">
        <authorList>
            <person name="Sun Q."/>
            <person name="Zhou Y."/>
        </authorList>
    </citation>
    <scope>NUCLEOTIDE SEQUENCE</scope>
    <source>
        <strain evidence="2">CGMCC 1.15178</strain>
    </source>
</reference>
<dbReference type="AlphaFoldDB" id="A0A916YZU6"/>
<comment type="caution">
    <text evidence="2">The sequence shown here is derived from an EMBL/GenBank/DDBJ whole genome shotgun (WGS) entry which is preliminary data.</text>
</comment>
<keyword evidence="1" id="KW-0812">Transmembrane</keyword>
<keyword evidence="1" id="KW-0472">Membrane</keyword>
<evidence type="ECO:0000313" key="3">
    <source>
        <dbReference type="Proteomes" id="UP000612456"/>
    </source>
</evidence>
<dbReference type="Proteomes" id="UP000612456">
    <property type="component" value="Unassembled WGS sequence"/>
</dbReference>
<evidence type="ECO:0000313" key="2">
    <source>
        <dbReference type="EMBL" id="GGD69445.1"/>
    </source>
</evidence>
<organism evidence="2 3">
    <name type="scientific">Paenibacillus nasutitermitis</name>
    <dbReference type="NCBI Taxonomy" id="1652958"/>
    <lineage>
        <taxon>Bacteria</taxon>
        <taxon>Bacillati</taxon>
        <taxon>Bacillota</taxon>
        <taxon>Bacilli</taxon>
        <taxon>Bacillales</taxon>
        <taxon>Paenibacillaceae</taxon>
        <taxon>Paenibacillus</taxon>
    </lineage>
</organism>
<feature type="transmembrane region" description="Helical" evidence="1">
    <location>
        <begin position="12"/>
        <end position="31"/>
    </location>
</feature>
<keyword evidence="1" id="KW-1133">Transmembrane helix</keyword>
<name>A0A916YZU6_9BACL</name>
<accession>A0A916YZU6</accession>
<keyword evidence="3" id="KW-1185">Reference proteome</keyword>
<protein>
    <submittedName>
        <fullName evidence="2">Uncharacterized protein</fullName>
    </submittedName>
</protein>
<reference evidence="2" key="1">
    <citation type="journal article" date="2014" name="Int. J. Syst. Evol. Microbiol.">
        <title>Complete genome sequence of Corynebacterium casei LMG S-19264T (=DSM 44701T), isolated from a smear-ripened cheese.</title>
        <authorList>
            <consortium name="US DOE Joint Genome Institute (JGI-PGF)"/>
            <person name="Walter F."/>
            <person name="Albersmeier A."/>
            <person name="Kalinowski J."/>
            <person name="Ruckert C."/>
        </authorList>
    </citation>
    <scope>NUCLEOTIDE SEQUENCE</scope>
    <source>
        <strain evidence="2">CGMCC 1.15178</strain>
    </source>
</reference>
<gene>
    <name evidence="2" type="ORF">GCM10010911_29190</name>
</gene>
<dbReference type="RefSeq" id="WP_188992676.1">
    <property type="nucleotide sequence ID" value="NZ_BMHP01000002.1"/>
</dbReference>
<dbReference type="EMBL" id="BMHP01000002">
    <property type="protein sequence ID" value="GGD69445.1"/>
    <property type="molecule type" value="Genomic_DNA"/>
</dbReference>
<proteinExistence type="predicted"/>
<sequence>MEKRLTRTEMLFSLGFLFMLVCAVGAFFYGVKIGSDQTEAKLIEQTKHLSGGKTSLVPAYQQQDLVSFYHTVFLPYREFQNEWTQTLHKISTGQISDSASALKGLASTAKQKYKEANLASVPASSPLLEQSQLQLLKGLKLFGEAAQRGAGSAKDMSVEELVKELVKDAFYLEGVKQALTGQVSYYYAMMKWSSSVDPHIPDQFSTTSVLALGKWKTLPLVVKNKVIAEQLKSRMLIIPYYPQDLTSRVDQFISSGQASKMGMKTLGSVIDLLIDTEAVRSGDFDTSKPVLYAKELLPQLPFFFPE</sequence>